<gene>
    <name evidence="2" type="ORF">BE221DRAFT_201326</name>
    <name evidence="1" type="ORF">OT_ostta01g04880</name>
</gene>
<dbReference type="GO" id="GO:0042796">
    <property type="term" value="P:snRNA transcription by RNA polymerase III"/>
    <property type="evidence" value="ECO:0007669"/>
    <property type="project" value="TreeGrafter"/>
</dbReference>
<dbReference type="KEGG" id="ota:OT_ostta01g04880"/>
<dbReference type="RefSeq" id="XP_003074542.1">
    <property type="nucleotide sequence ID" value="XM_003074495.1"/>
</dbReference>
<dbReference type="PANTHER" id="PTHR15131:SF3">
    <property type="entry name" value="SNRNA-ACTIVATING PROTEIN COMPLEX SUBUNIT 1"/>
    <property type="match status" value="1"/>
</dbReference>
<reference evidence="2" key="3">
    <citation type="submission" date="2017-04" db="EMBL/GenBank/DDBJ databases">
        <title>Population genomics of picophytoplankton unveils novel chromosome hypervariability.</title>
        <authorList>
            <consortium name="DOE Joint Genome Institute"/>
            <person name="Blanc-Mathieu R."/>
            <person name="Krasovec M."/>
            <person name="Hebrard M."/>
            <person name="Yau S."/>
            <person name="Desgranges E."/>
            <person name="Martin J."/>
            <person name="Schackwitz W."/>
            <person name="Kuo A."/>
            <person name="Salin G."/>
            <person name="Donnadieu C."/>
            <person name="Desdevises Y."/>
            <person name="Sanchez-Ferandin S."/>
            <person name="Moreau H."/>
            <person name="Rivals E."/>
            <person name="Grigoriev I.V."/>
            <person name="Grimsley N."/>
            <person name="Eyre-Walker A."/>
            <person name="Piganeau G."/>
        </authorList>
    </citation>
    <scope>NUCLEOTIDE SEQUENCE [LARGE SCALE GENOMIC DNA]</scope>
    <source>
        <strain evidence="2">RCC 1115</strain>
    </source>
</reference>
<accession>Q01FV1</accession>
<dbReference type="STRING" id="70448.Q01FV1"/>
<dbReference type="PANTHER" id="PTHR15131">
    <property type="entry name" value="SMALL NUCLEAR RNA ACTIVATING COMPLEX, POLYPEPTIDE 1"/>
    <property type="match status" value="1"/>
</dbReference>
<reference evidence="1 3" key="1">
    <citation type="journal article" date="2006" name="Proc. Natl. Acad. Sci. U.S.A.">
        <title>Genome analysis of the smallest free-living eukaryote Ostreococcus tauri unveils many unique features.</title>
        <authorList>
            <person name="Derelle E."/>
            <person name="Ferraz C."/>
            <person name="Rombauts S."/>
            <person name="Rouze P."/>
            <person name="Worden A.Z."/>
            <person name="Robbens S."/>
            <person name="Partensky F."/>
            <person name="Degroeve S."/>
            <person name="Echeynie S."/>
            <person name="Cooke R."/>
            <person name="Saeys Y."/>
            <person name="Wuyts J."/>
            <person name="Jabbari K."/>
            <person name="Bowler C."/>
            <person name="Panaud O."/>
            <person name="Piegu B."/>
            <person name="Ball S.G."/>
            <person name="Ral J.-P."/>
            <person name="Bouget F.-Y."/>
            <person name="Piganeau G."/>
            <person name="De Baets B."/>
            <person name="Picard A."/>
            <person name="Delseny M."/>
            <person name="Demaille J."/>
            <person name="Van de Peer Y."/>
            <person name="Moreau H."/>
        </authorList>
    </citation>
    <scope>NUCLEOTIDE SEQUENCE [LARGE SCALE GENOMIC DNA]</scope>
    <source>
        <strain evidence="1 3">OTTH0595</strain>
    </source>
</reference>
<dbReference type="OrthoDB" id="10423667at2759"/>
<dbReference type="GeneID" id="9834631"/>
<dbReference type="EMBL" id="CAID01000001">
    <property type="protein sequence ID" value="CAL50393.1"/>
    <property type="molecule type" value="Genomic_DNA"/>
</dbReference>
<evidence type="ECO:0000313" key="1">
    <source>
        <dbReference type="EMBL" id="CAL50393.1"/>
    </source>
</evidence>
<dbReference type="GO" id="GO:0019185">
    <property type="term" value="C:snRNA-activating protein complex"/>
    <property type="evidence" value="ECO:0007669"/>
    <property type="project" value="TreeGrafter"/>
</dbReference>
<dbReference type="InParanoid" id="Q01FV1"/>
<proteinExistence type="predicted"/>
<accession>A0A1Y5I5R4</accession>
<dbReference type="GO" id="GO:0043565">
    <property type="term" value="F:sequence-specific DNA binding"/>
    <property type="evidence" value="ECO:0007669"/>
    <property type="project" value="TreeGrafter"/>
</dbReference>
<dbReference type="GO" id="GO:0042795">
    <property type="term" value="P:snRNA transcription by RNA polymerase II"/>
    <property type="evidence" value="ECO:0007669"/>
    <property type="project" value="TreeGrafter"/>
</dbReference>
<dbReference type="InterPro" id="IPR019188">
    <property type="entry name" value="SNAPC1"/>
</dbReference>
<name>Q01FV1_OSTTA</name>
<reference evidence="1" key="2">
    <citation type="journal article" date="2014" name="BMC Genomics">
        <title>An improved genome of the model marine alga Ostreococcus tauri unfolds by assessing Illumina de novo assemblies.</title>
        <authorList>
            <person name="Blanc-Mathieu R."/>
            <person name="Verhelst B."/>
            <person name="Derelle E."/>
            <person name="Rombauts S."/>
            <person name="Bouget F.Y."/>
            <person name="Carre I."/>
            <person name="Chateau A."/>
            <person name="Eyre-Walker A."/>
            <person name="Grimsley N."/>
            <person name="Moreau H."/>
            <person name="Piegu B."/>
            <person name="Rivals E."/>
            <person name="Schackwitz W."/>
            <person name="Van de Peer Y."/>
            <person name="Piganeau G."/>
        </authorList>
    </citation>
    <scope>NUCLEOTIDE SEQUENCE</scope>
    <source>
        <strain evidence="1">RCC4221</strain>
    </source>
</reference>
<evidence type="ECO:0000313" key="3">
    <source>
        <dbReference type="Proteomes" id="UP000009170"/>
    </source>
</evidence>
<evidence type="ECO:0000313" key="2">
    <source>
        <dbReference type="EMBL" id="OUS42492.1"/>
    </source>
</evidence>
<keyword evidence="3" id="KW-1185">Reference proteome</keyword>
<accession>A0A454Y001</accession>
<dbReference type="AlphaFoldDB" id="Q01FV1"/>
<dbReference type="Proteomes" id="UP000009170">
    <property type="component" value="Unassembled WGS sequence"/>
</dbReference>
<sequence length="282" mass="30904">MGTAHEREVRGVEIDVMEFIERNGREIERRKEDAEAYAKALSFESFKIAWRERRFSNVHLGKPAQQTYNSYVQCAYDCAMKYARCGKTLAERVLGAYSTYALRETQLEGENVLVYASPEAIEALTDLSDECLEIGVHGVGLALAKMVREEAFVIGTRDVTNVPASRMGSGTPEVFREFDETVAMHEALGHLLQGDMDEELETMRASAGAYTSALATATRLDQTSSAAPMTICSTVDTLFKKTRTKVENALKPPIDAAGETLLLPGAASNPPMANLDSMPSFG</sequence>
<dbReference type="OMA" id="CAYDCAM"/>
<organism evidence="1 3">
    <name type="scientific">Ostreococcus tauri</name>
    <name type="common">Marine green alga</name>
    <dbReference type="NCBI Taxonomy" id="70448"/>
    <lineage>
        <taxon>Eukaryota</taxon>
        <taxon>Viridiplantae</taxon>
        <taxon>Chlorophyta</taxon>
        <taxon>Mamiellophyceae</taxon>
        <taxon>Mamiellales</taxon>
        <taxon>Bathycoccaceae</taxon>
        <taxon>Ostreococcus</taxon>
    </lineage>
</organism>
<dbReference type="Proteomes" id="UP000195557">
    <property type="component" value="Unassembled WGS sequence"/>
</dbReference>
<dbReference type="Pfam" id="PF09808">
    <property type="entry name" value="SNAPC1"/>
    <property type="match status" value="1"/>
</dbReference>
<dbReference type="EMBL" id="KZ155838">
    <property type="protein sequence ID" value="OUS42492.1"/>
    <property type="molecule type" value="Genomic_DNA"/>
</dbReference>
<protein>
    <submittedName>
        <fullName evidence="1">Small nuclear RNA activating complex (SNAPc),subunit SNAP43</fullName>
    </submittedName>
    <submittedName>
        <fullName evidence="2">Small nuclear RNA activating complex, subunit SNAP43-domain-containing protein</fullName>
    </submittedName>
</protein>